<evidence type="ECO:0000313" key="4">
    <source>
        <dbReference type="Proteomes" id="UP001596237"/>
    </source>
</evidence>
<evidence type="ECO:0000256" key="1">
    <source>
        <dbReference type="ARBA" id="ARBA00006226"/>
    </source>
</evidence>
<evidence type="ECO:0000313" key="3">
    <source>
        <dbReference type="EMBL" id="MFC6388203.1"/>
    </source>
</evidence>
<proteinExistence type="inferred from homology"/>
<comment type="similarity">
    <text evidence="1">Belongs to the RelE toxin family.</text>
</comment>
<dbReference type="NCBIfam" id="TIGR02385">
    <property type="entry name" value="RelE_StbE"/>
    <property type="match status" value="1"/>
</dbReference>
<dbReference type="Proteomes" id="UP001596237">
    <property type="component" value="Unassembled WGS sequence"/>
</dbReference>
<protein>
    <submittedName>
        <fullName evidence="3">Type II toxin-antitoxin system RelE/ParE family toxin</fullName>
    </submittedName>
</protein>
<sequence length="93" mass="10515">MKLRLSARATNDLKTIATYLASHDPQAARQVEHQLATALRRLLDHPQAGRPVGRGLRRFVVPRLPYLIFYRVDEAEQAVAVATIRHAARRPIP</sequence>
<dbReference type="InterPro" id="IPR035093">
    <property type="entry name" value="RelE/ParE_toxin_dom_sf"/>
</dbReference>
<dbReference type="RefSeq" id="WP_192282534.1">
    <property type="nucleotide sequence ID" value="NZ_JBHSTT010000007.1"/>
</dbReference>
<dbReference type="InterPro" id="IPR007712">
    <property type="entry name" value="RelE/ParE_toxin"/>
</dbReference>
<gene>
    <name evidence="3" type="ORF">ACFQDP_02350</name>
</gene>
<dbReference type="PANTHER" id="PTHR33755">
    <property type="entry name" value="TOXIN PARE1-RELATED"/>
    <property type="match status" value="1"/>
</dbReference>
<dbReference type="EMBL" id="JBHSTT010000007">
    <property type="protein sequence ID" value="MFC6388203.1"/>
    <property type="molecule type" value="Genomic_DNA"/>
</dbReference>
<evidence type="ECO:0000256" key="2">
    <source>
        <dbReference type="ARBA" id="ARBA00022649"/>
    </source>
</evidence>
<dbReference type="Gene3D" id="3.30.2310.20">
    <property type="entry name" value="RelE-like"/>
    <property type="match status" value="1"/>
</dbReference>
<organism evidence="3 4">
    <name type="scientific">Methylorubrum zatmanii</name>
    <dbReference type="NCBI Taxonomy" id="29429"/>
    <lineage>
        <taxon>Bacteria</taxon>
        <taxon>Pseudomonadati</taxon>
        <taxon>Pseudomonadota</taxon>
        <taxon>Alphaproteobacteria</taxon>
        <taxon>Hyphomicrobiales</taxon>
        <taxon>Methylobacteriaceae</taxon>
        <taxon>Methylorubrum</taxon>
    </lineage>
</organism>
<keyword evidence="2" id="KW-1277">Toxin-antitoxin system</keyword>
<name>A0ABW1WLH9_9HYPH</name>
<reference evidence="4" key="1">
    <citation type="journal article" date="2019" name="Int. J. Syst. Evol. Microbiol.">
        <title>The Global Catalogue of Microorganisms (GCM) 10K type strain sequencing project: providing services to taxonomists for standard genome sequencing and annotation.</title>
        <authorList>
            <consortium name="The Broad Institute Genomics Platform"/>
            <consortium name="The Broad Institute Genome Sequencing Center for Infectious Disease"/>
            <person name="Wu L."/>
            <person name="Ma J."/>
        </authorList>
    </citation>
    <scope>NUCLEOTIDE SEQUENCE [LARGE SCALE GENOMIC DNA]</scope>
    <source>
        <strain evidence="4">CCUG 36916</strain>
    </source>
</reference>
<dbReference type="InterPro" id="IPR051803">
    <property type="entry name" value="TA_system_RelE-like_toxin"/>
</dbReference>
<keyword evidence="4" id="KW-1185">Reference proteome</keyword>
<dbReference type="Pfam" id="PF05016">
    <property type="entry name" value="ParE_toxin"/>
    <property type="match status" value="1"/>
</dbReference>
<comment type="caution">
    <text evidence="3">The sequence shown here is derived from an EMBL/GenBank/DDBJ whole genome shotgun (WGS) entry which is preliminary data.</text>
</comment>
<accession>A0ABW1WLH9</accession>